<dbReference type="AlphaFoldDB" id="A0A9P6L0P9"/>
<dbReference type="GO" id="GO:0016746">
    <property type="term" value="F:acyltransferase activity"/>
    <property type="evidence" value="ECO:0007669"/>
    <property type="project" value="UniProtKB-KW"/>
</dbReference>
<dbReference type="GO" id="GO:0016020">
    <property type="term" value="C:membrane"/>
    <property type="evidence" value="ECO:0007669"/>
    <property type="project" value="UniProtKB-SubCell"/>
</dbReference>
<gene>
    <name evidence="8" type="primary">ale1</name>
    <name evidence="8" type="ORF">NGRA_0287</name>
</gene>
<keyword evidence="2" id="KW-0808">Transferase</keyword>
<comment type="caution">
    <text evidence="8">The sequence shown here is derived from an EMBL/GenBank/DDBJ whole genome shotgun (WGS) entry which is preliminary data.</text>
</comment>
<keyword evidence="6 8" id="KW-0012">Acyltransferase</keyword>
<evidence type="ECO:0000256" key="7">
    <source>
        <dbReference type="SAM" id="Phobius"/>
    </source>
</evidence>
<dbReference type="PANTHER" id="PTHR13906">
    <property type="entry name" value="PORCUPINE"/>
    <property type="match status" value="1"/>
</dbReference>
<evidence type="ECO:0000256" key="6">
    <source>
        <dbReference type="ARBA" id="ARBA00023315"/>
    </source>
</evidence>
<keyword evidence="4 7" id="KW-1133">Transmembrane helix</keyword>
<evidence type="ECO:0000256" key="5">
    <source>
        <dbReference type="ARBA" id="ARBA00023136"/>
    </source>
</evidence>
<dbReference type="OrthoDB" id="2189411at2759"/>
<keyword evidence="9" id="KW-1185">Reference proteome</keyword>
<dbReference type="InterPro" id="IPR004299">
    <property type="entry name" value="MBOAT_fam"/>
</dbReference>
<evidence type="ECO:0000256" key="2">
    <source>
        <dbReference type="ARBA" id="ARBA00022679"/>
    </source>
</evidence>
<protein>
    <submittedName>
        <fullName evidence="8">Lysophospholipid acyltransferase</fullName>
    </submittedName>
</protein>
<dbReference type="EMBL" id="SBJO01000009">
    <property type="protein sequence ID" value="KAF9764783.1"/>
    <property type="molecule type" value="Genomic_DNA"/>
</dbReference>
<feature type="transmembrane region" description="Helical" evidence="7">
    <location>
        <begin position="276"/>
        <end position="292"/>
    </location>
</feature>
<evidence type="ECO:0000256" key="1">
    <source>
        <dbReference type="ARBA" id="ARBA00004141"/>
    </source>
</evidence>
<proteinExistence type="predicted"/>
<dbReference type="PANTHER" id="PTHR13906:SF4">
    <property type="entry name" value="LYSOPHOSPHOLIPID ACYLTRANSFERASE 6"/>
    <property type="match status" value="1"/>
</dbReference>
<evidence type="ECO:0000313" key="8">
    <source>
        <dbReference type="EMBL" id="KAF9764783.1"/>
    </source>
</evidence>
<dbReference type="Proteomes" id="UP000740883">
    <property type="component" value="Unassembled WGS sequence"/>
</dbReference>
<organism evidence="8 9">
    <name type="scientific">Nosema granulosis</name>
    <dbReference type="NCBI Taxonomy" id="83296"/>
    <lineage>
        <taxon>Eukaryota</taxon>
        <taxon>Fungi</taxon>
        <taxon>Fungi incertae sedis</taxon>
        <taxon>Microsporidia</taxon>
        <taxon>Nosematidae</taxon>
        <taxon>Nosema</taxon>
    </lineage>
</organism>
<feature type="transmembrane region" description="Helical" evidence="7">
    <location>
        <begin position="322"/>
        <end position="341"/>
    </location>
</feature>
<feature type="transmembrane region" description="Helical" evidence="7">
    <location>
        <begin position="58"/>
        <end position="86"/>
    </location>
</feature>
<evidence type="ECO:0000256" key="3">
    <source>
        <dbReference type="ARBA" id="ARBA00022692"/>
    </source>
</evidence>
<feature type="transmembrane region" description="Helical" evidence="7">
    <location>
        <begin position="127"/>
        <end position="143"/>
    </location>
</feature>
<dbReference type="GO" id="GO:0030258">
    <property type="term" value="P:lipid modification"/>
    <property type="evidence" value="ECO:0007669"/>
    <property type="project" value="TreeGrafter"/>
</dbReference>
<keyword evidence="3 7" id="KW-0812">Transmembrane</keyword>
<dbReference type="InterPro" id="IPR049941">
    <property type="entry name" value="LPLAT_7/PORCN-like"/>
</dbReference>
<feature type="transmembrane region" description="Helical" evidence="7">
    <location>
        <begin position="163"/>
        <end position="182"/>
    </location>
</feature>
<sequence>MNFRINLEDIRFISGVLLTLLLSKHCKLRKGLFPLLCSAAIVYITFDLRLALYVFTSYAFNILLLFTFRFNEYVFTVINFAILYIFKIKGKSIDPNIGGTYDVSGILMLTTIKMCYLGRDFDRKKHSLLEVIGYLTFIPGLIMGPTPTFKQYQEREEKDPGNISWTLLGRSLIFLLTFKLVFDNYFPISLLYKNDVGILHQLFNLYGFNLGQRLRFYFAWNFTEACYALQGFDDMKNIDFFKVEFATSIKDLSQGWNIKTNVWLKECFFEKLKHKSVFFASLMTFLVSALWHGINAGYANMFLSFGISIPIVRSVNKFIMTYMGVAFPVLSRIQMVFFIMYFSSPFFILDLKKTFITWKNVYFYGHFYCFICCALFLLPKMFKN</sequence>
<reference evidence="8 9" key="1">
    <citation type="journal article" date="2020" name="Genome Biol. Evol.">
        <title>Comparative genomics of strictly vertically transmitted, feminizing microsporidia endosymbionts of amphipod crustaceans.</title>
        <authorList>
            <person name="Cormier A."/>
            <person name="Chebbi M.A."/>
            <person name="Giraud I."/>
            <person name="Wattier R."/>
            <person name="Teixeira M."/>
            <person name="Gilbert C."/>
            <person name="Rigaud T."/>
            <person name="Cordaux R."/>
        </authorList>
    </citation>
    <scope>NUCLEOTIDE SEQUENCE [LARGE SCALE GENOMIC DNA]</scope>
    <source>
        <strain evidence="8 9">Ou3-Ou53</strain>
    </source>
</reference>
<keyword evidence="5 7" id="KW-0472">Membrane</keyword>
<feature type="transmembrane region" description="Helical" evidence="7">
    <location>
        <begin position="361"/>
        <end position="378"/>
    </location>
</feature>
<evidence type="ECO:0000256" key="4">
    <source>
        <dbReference type="ARBA" id="ARBA00022989"/>
    </source>
</evidence>
<name>A0A9P6L0P9_9MICR</name>
<dbReference type="Pfam" id="PF03062">
    <property type="entry name" value="MBOAT"/>
    <property type="match status" value="1"/>
</dbReference>
<comment type="subcellular location">
    <subcellularLocation>
        <location evidence="1">Membrane</location>
        <topology evidence="1">Multi-pass membrane protein</topology>
    </subcellularLocation>
</comment>
<accession>A0A9P6L0P9</accession>
<feature type="transmembrane region" description="Helical" evidence="7">
    <location>
        <begin position="32"/>
        <end position="52"/>
    </location>
</feature>
<evidence type="ECO:0000313" key="9">
    <source>
        <dbReference type="Proteomes" id="UP000740883"/>
    </source>
</evidence>